<accession>A0A839T6L5</accession>
<sequence length="44" mass="5050">MDTITNTMGVDLAKQIFSIFELDVGGRVRQHKDLQRVTFVVWLA</sequence>
<dbReference type="AlphaFoldDB" id="A0A839T6L5"/>
<dbReference type="Proteomes" id="UP000549250">
    <property type="component" value="Unassembled WGS sequence"/>
</dbReference>
<protein>
    <submittedName>
        <fullName evidence="1">Uncharacterized protein</fullName>
    </submittedName>
</protein>
<proteinExistence type="predicted"/>
<organism evidence="1 2">
    <name type="scientific">Azomonas macrocytogenes</name>
    <name type="common">Azotobacter macrocytogenes</name>
    <dbReference type="NCBI Taxonomy" id="69962"/>
    <lineage>
        <taxon>Bacteria</taxon>
        <taxon>Pseudomonadati</taxon>
        <taxon>Pseudomonadota</taxon>
        <taxon>Gammaproteobacteria</taxon>
        <taxon>Pseudomonadales</taxon>
        <taxon>Pseudomonadaceae</taxon>
        <taxon>Azomonas</taxon>
    </lineage>
</organism>
<comment type="caution">
    <text evidence="1">The sequence shown here is derived from an EMBL/GenBank/DDBJ whole genome shotgun (WGS) entry which is preliminary data.</text>
</comment>
<dbReference type="EMBL" id="JACHXI010000026">
    <property type="protein sequence ID" value="MBB3105121.1"/>
    <property type="molecule type" value="Genomic_DNA"/>
</dbReference>
<evidence type="ECO:0000313" key="1">
    <source>
        <dbReference type="EMBL" id="MBB3105121.1"/>
    </source>
</evidence>
<gene>
    <name evidence="1" type="ORF">FHR87_003555</name>
</gene>
<reference evidence="1 2" key="1">
    <citation type="submission" date="2020-08" db="EMBL/GenBank/DDBJ databases">
        <title>Genomic Encyclopedia of Type Strains, Phase III (KMG-III): the genomes of soil and plant-associated and newly described type strains.</title>
        <authorList>
            <person name="Whitman W."/>
        </authorList>
    </citation>
    <scope>NUCLEOTIDE SEQUENCE [LARGE SCALE GENOMIC DNA]</scope>
    <source>
        <strain evidence="1 2">CECT 4462</strain>
    </source>
</reference>
<name>A0A839T6L5_AZOMA</name>
<evidence type="ECO:0000313" key="2">
    <source>
        <dbReference type="Proteomes" id="UP000549250"/>
    </source>
</evidence>
<keyword evidence="2" id="KW-1185">Reference proteome</keyword>